<dbReference type="EMBL" id="CP088280">
    <property type="protein sequence ID" value="UGX94656.1"/>
    <property type="molecule type" value="Genomic_DNA"/>
</dbReference>
<dbReference type="AlphaFoldDB" id="A0A9X9YUQ1"/>
<dbReference type="Proteomes" id="UP000564836">
    <property type="component" value="Chromosome"/>
</dbReference>
<reference evidence="1 2" key="2">
    <citation type="journal article" date="2022" name="Int. J. Syst. Evol. Microbiol.">
        <title>Strains of Bradyrhizobium barranii sp. nov. associated with legumes native to Canada are symbionts of soybeans and belong to different subspecies (subsp. barranii subsp. nov. and subsp. apii subsp. nov.) and symbiovars (sv. glycinearum and sv. septentrionale).</title>
        <authorList>
            <person name="Bromfield E.S.P."/>
            <person name="Cloutier S."/>
            <person name="Wasai-Hara S."/>
            <person name="Minamisawa K."/>
        </authorList>
    </citation>
    <scope>NUCLEOTIDE SEQUENCE [LARGE SCALE GENOMIC DNA]</scope>
    <source>
        <strain evidence="1 2">323S2</strain>
    </source>
</reference>
<proteinExistence type="predicted"/>
<reference evidence="1 2" key="1">
    <citation type="journal article" date="2017" name="Syst. Appl. Microbiol.">
        <title>Soybeans inoculated with root zone soils of Canadian native legumes harbour diverse and novel Bradyrhizobium spp. that possess agricultural potential.</title>
        <authorList>
            <person name="Bromfield E.S.P."/>
            <person name="Cloutier S."/>
            <person name="Tambong J.T."/>
            <person name="Tran Thi T.V."/>
        </authorList>
    </citation>
    <scope>NUCLEOTIDE SEQUENCE [LARGE SCALE GENOMIC DNA]</scope>
    <source>
        <strain evidence="1 2">323S2</strain>
    </source>
</reference>
<evidence type="ECO:0000313" key="1">
    <source>
        <dbReference type="EMBL" id="UGX94656.1"/>
    </source>
</evidence>
<accession>A0A9X9YUQ1</accession>
<name>A0A9X9YUQ1_9BRAD</name>
<sequence length="79" mass="9325">MAEDEACREETAMEFVWSVVTFIGQAVEAIFGYVEHHHWIFAFLAGGYVFYLHDRSVHARFDALDKRIDEIRKRLAIEY</sequence>
<gene>
    <name evidence="1" type="ORF">G6321_00005425</name>
</gene>
<organism evidence="1 2">
    <name type="scientific">Bradyrhizobium barranii subsp. barranii</name>
    <dbReference type="NCBI Taxonomy" id="2823807"/>
    <lineage>
        <taxon>Bacteria</taxon>
        <taxon>Pseudomonadati</taxon>
        <taxon>Pseudomonadota</taxon>
        <taxon>Alphaproteobacteria</taxon>
        <taxon>Hyphomicrobiales</taxon>
        <taxon>Nitrobacteraceae</taxon>
        <taxon>Bradyrhizobium</taxon>
        <taxon>Bradyrhizobium barranii</taxon>
    </lineage>
</organism>
<evidence type="ECO:0000313" key="2">
    <source>
        <dbReference type="Proteomes" id="UP000564836"/>
    </source>
</evidence>
<protein>
    <submittedName>
        <fullName evidence="1">Uncharacterized protein</fullName>
    </submittedName>
</protein>